<reference evidence="1 2" key="1">
    <citation type="journal article" date="2016" name="Nat. Commun.">
        <title>Thousands of microbial genomes shed light on interconnected biogeochemical processes in an aquifer system.</title>
        <authorList>
            <person name="Anantharaman K."/>
            <person name="Brown C.T."/>
            <person name="Hug L.A."/>
            <person name="Sharon I."/>
            <person name="Castelle C.J."/>
            <person name="Probst A.J."/>
            <person name="Thomas B.C."/>
            <person name="Singh A."/>
            <person name="Wilkins M.J."/>
            <person name="Karaoz U."/>
            <person name="Brodie E.L."/>
            <person name="Williams K.H."/>
            <person name="Hubbard S.S."/>
            <person name="Banfield J.F."/>
        </authorList>
    </citation>
    <scope>NUCLEOTIDE SEQUENCE [LARGE SCALE GENOMIC DNA]</scope>
</reference>
<accession>A0A1F6WGF2</accession>
<sequence length="63" mass="7002">MLDDKDVQKLVSILATKEDVKEMKQDITDLRELVQGLYAPCCGIMETKICPTFAKATDGQAKL</sequence>
<proteinExistence type="predicted"/>
<organism evidence="1 2">
    <name type="scientific">Candidatus Nomurabacteria bacterium RIFCSPHIGHO2_02_FULL_42_24</name>
    <dbReference type="NCBI Taxonomy" id="1801757"/>
    <lineage>
        <taxon>Bacteria</taxon>
        <taxon>Candidatus Nomuraibacteriota</taxon>
    </lineage>
</organism>
<gene>
    <name evidence="1" type="ORF">A3B93_00595</name>
</gene>
<dbReference type="Proteomes" id="UP000179880">
    <property type="component" value="Unassembled WGS sequence"/>
</dbReference>
<dbReference type="AlphaFoldDB" id="A0A1F6WGF2"/>
<evidence type="ECO:0000313" key="1">
    <source>
        <dbReference type="EMBL" id="OGI80997.1"/>
    </source>
</evidence>
<comment type="caution">
    <text evidence="1">The sequence shown here is derived from an EMBL/GenBank/DDBJ whole genome shotgun (WGS) entry which is preliminary data.</text>
</comment>
<evidence type="ECO:0000313" key="2">
    <source>
        <dbReference type="Proteomes" id="UP000179880"/>
    </source>
</evidence>
<protein>
    <submittedName>
        <fullName evidence="1">Uncharacterized protein</fullName>
    </submittedName>
</protein>
<name>A0A1F6WGF2_9BACT</name>
<dbReference type="EMBL" id="MFUH01000044">
    <property type="protein sequence ID" value="OGI80997.1"/>
    <property type="molecule type" value="Genomic_DNA"/>
</dbReference>